<dbReference type="EMBL" id="ASGP02000001">
    <property type="protein sequence ID" value="KAH9530235.1"/>
    <property type="molecule type" value="Genomic_DNA"/>
</dbReference>
<name>A0A922IGJ7_DERFA</name>
<reference evidence="1" key="2">
    <citation type="journal article" date="2022" name="Res Sq">
        <title>Comparative Genomics Reveals Insights into the Divergent Evolution of Astigmatic Mites and Household Pest Adaptations.</title>
        <authorList>
            <person name="Xiong Q."/>
            <person name="Wan A.T.-Y."/>
            <person name="Liu X.-Y."/>
            <person name="Fung C.S.-H."/>
            <person name="Xiao X."/>
            <person name="Malainual N."/>
            <person name="Hou J."/>
            <person name="Wang L."/>
            <person name="Wang M."/>
            <person name="Yang K."/>
            <person name="Cui Y."/>
            <person name="Leung E."/>
            <person name="Nong W."/>
            <person name="Shin S.-K."/>
            <person name="Au S."/>
            <person name="Jeong K.Y."/>
            <person name="Chew F.T."/>
            <person name="Hui J."/>
            <person name="Leung T.F."/>
            <person name="Tungtrongchitr A."/>
            <person name="Zhong N."/>
            <person name="Liu Z."/>
            <person name="Tsui S."/>
        </authorList>
    </citation>
    <scope>NUCLEOTIDE SEQUENCE</scope>
    <source>
        <strain evidence="1">Derf</strain>
        <tissue evidence="1">Whole organism</tissue>
    </source>
</reference>
<comment type="caution">
    <text evidence="1">The sequence shown here is derived from an EMBL/GenBank/DDBJ whole genome shotgun (WGS) entry which is preliminary data.</text>
</comment>
<evidence type="ECO:0000313" key="1">
    <source>
        <dbReference type="EMBL" id="KAH9530235.1"/>
    </source>
</evidence>
<organism evidence="1 2">
    <name type="scientific">Dermatophagoides farinae</name>
    <name type="common">American house dust mite</name>
    <dbReference type="NCBI Taxonomy" id="6954"/>
    <lineage>
        <taxon>Eukaryota</taxon>
        <taxon>Metazoa</taxon>
        <taxon>Ecdysozoa</taxon>
        <taxon>Arthropoda</taxon>
        <taxon>Chelicerata</taxon>
        <taxon>Arachnida</taxon>
        <taxon>Acari</taxon>
        <taxon>Acariformes</taxon>
        <taxon>Sarcoptiformes</taxon>
        <taxon>Astigmata</taxon>
        <taxon>Psoroptidia</taxon>
        <taxon>Analgoidea</taxon>
        <taxon>Pyroglyphidae</taxon>
        <taxon>Dermatophagoidinae</taxon>
        <taxon>Dermatophagoides</taxon>
    </lineage>
</organism>
<dbReference type="Proteomes" id="UP000790347">
    <property type="component" value="Unassembled WGS sequence"/>
</dbReference>
<dbReference type="AlphaFoldDB" id="A0A922IGJ7"/>
<gene>
    <name evidence="1" type="ORF">DERF_004053</name>
</gene>
<accession>A0A922IGJ7</accession>
<evidence type="ECO:0000313" key="2">
    <source>
        <dbReference type="Proteomes" id="UP000790347"/>
    </source>
</evidence>
<keyword evidence="2" id="KW-1185">Reference proteome</keyword>
<sequence length="116" mass="14136">MAGNSFAQVALLAPVKILNFHIDQIYPLKSIKQIYYGHCNETKSFFHHHDFMIVIEYNHFERRKQEKPFLMEQEPTERKFPRHQEPAITNSRFDCLYFSSINLFSYYYCCWWRTQS</sequence>
<protein>
    <submittedName>
        <fullName evidence="1">Uncharacterized protein</fullName>
    </submittedName>
</protein>
<reference evidence="1" key="1">
    <citation type="submission" date="2013-05" db="EMBL/GenBank/DDBJ databases">
        <authorList>
            <person name="Yim A.K.Y."/>
            <person name="Chan T.F."/>
            <person name="Ji K.M."/>
            <person name="Liu X.Y."/>
            <person name="Zhou J.W."/>
            <person name="Li R.Q."/>
            <person name="Yang K.Y."/>
            <person name="Li J."/>
            <person name="Li M."/>
            <person name="Law P.T.W."/>
            <person name="Wu Y.L."/>
            <person name="Cai Z.L."/>
            <person name="Qin H."/>
            <person name="Bao Y."/>
            <person name="Leung R.K.K."/>
            <person name="Ng P.K.S."/>
            <person name="Zou J."/>
            <person name="Zhong X.J."/>
            <person name="Ran P.X."/>
            <person name="Zhong N.S."/>
            <person name="Liu Z.G."/>
            <person name="Tsui S.K.W."/>
        </authorList>
    </citation>
    <scope>NUCLEOTIDE SEQUENCE</scope>
    <source>
        <strain evidence="1">Derf</strain>
        <tissue evidence="1">Whole organism</tissue>
    </source>
</reference>
<proteinExistence type="predicted"/>